<organism evidence="2 3">
    <name type="scientific">Streptomyces djakartensis</name>
    <dbReference type="NCBI Taxonomy" id="68193"/>
    <lineage>
        <taxon>Bacteria</taxon>
        <taxon>Bacillati</taxon>
        <taxon>Actinomycetota</taxon>
        <taxon>Actinomycetes</taxon>
        <taxon>Kitasatosporales</taxon>
        <taxon>Streptomycetaceae</taxon>
        <taxon>Streptomyces</taxon>
    </lineage>
</organism>
<sequence>MGELDLQLRRLLQSCGVEHLAFYDRDRAKMVVAETPQAHSQPPDKLPAAPSPSGLERAGRQLFYILEELAPDFAELRTGALIRTVVRVPRDSALLYQSVATGFHLCCATPRDQVTELIARMTEGIDDLRPAVPFSLLPHRSYLSRYMTENTRTAKPGRTANRVPEVTTTSPATGTSGTSSTSRATDVTDVSPYTVDSPAGTPAELQDLLRTALGVEGLHYVAHYAAGVPTCTADIFRHRALSSHFGTSTTPQQRRDKYSLLGQLLPGVTRRMDTSLHALLEGRIHQIVLNVDQGAVYFQQLKDGHYLVAVSLDHSRLAEADRHLERLAADLARE</sequence>
<proteinExistence type="predicted"/>
<protein>
    <submittedName>
        <fullName evidence="2">Uncharacterized protein</fullName>
    </submittedName>
</protein>
<feature type="region of interest" description="Disordered" evidence="1">
    <location>
        <begin position="148"/>
        <end position="200"/>
    </location>
</feature>
<gene>
    <name evidence="2" type="ORF">GCM10010384_31710</name>
</gene>
<dbReference type="EMBL" id="BMWE01000008">
    <property type="protein sequence ID" value="GGY22477.1"/>
    <property type="molecule type" value="Genomic_DNA"/>
</dbReference>
<evidence type="ECO:0000256" key="1">
    <source>
        <dbReference type="SAM" id="MobiDB-lite"/>
    </source>
</evidence>
<reference evidence="3" key="1">
    <citation type="journal article" date="2019" name="Int. J. Syst. Evol. Microbiol.">
        <title>The Global Catalogue of Microorganisms (GCM) 10K type strain sequencing project: providing services to taxonomists for standard genome sequencing and annotation.</title>
        <authorList>
            <consortium name="The Broad Institute Genomics Platform"/>
            <consortium name="The Broad Institute Genome Sequencing Center for Infectious Disease"/>
            <person name="Wu L."/>
            <person name="Ma J."/>
        </authorList>
    </citation>
    <scope>NUCLEOTIDE SEQUENCE [LARGE SCALE GENOMIC DNA]</scope>
    <source>
        <strain evidence="3">JCM 4957</strain>
    </source>
</reference>
<feature type="compositionally biased region" description="Low complexity" evidence="1">
    <location>
        <begin position="167"/>
        <end position="185"/>
    </location>
</feature>
<accession>A0ABQ2ZTQ4</accession>
<name>A0ABQ2ZTQ4_9ACTN</name>
<dbReference type="Proteomes" id="UP000653308">
    <property type="component" value="Unassembled WGS sequence"/>
</dbReference>
<feature type="region of interest" description="Disordered" evidence="1">
    <location>
        <begin position="34"/>
        <end position="53"/>
    </location>
</feature>
<evidence type="ECO:0000313" key="2">
    <source>
        <dbReference type="EMBL" id="GGY22477.1"/>
    </source>
</evidence>
<keyword evidence="3" id="KW-1185">Reference proteome</keyword>
<evidence type="ECO:0000313" key="3">
    <source>
        <dbReference type="Proteomes" id="UP000653308"/>
    </source>
</evidence>
<comment type="caution">
    <text evidence="2">The sequence shown here is derived from an EMBL/GenBank/DDBJ whole genome shotgun (WGS) entry which is preliminary data.</text>
</comment>